<reference evidence="1 2" key="1">
    <citation type="submission" date="2024-04" db="EMBL/GenBank/DDBJ databases">
        <title>Genome sequencing and metabolic network reconstruction of aminoacids and betaine degradation by Anoxynatronum sibiricum.</title>
        <authorList>
            <person name="Detkova E.N."/>
            <person name="Boltjanskaja Y.V."/>
            <person name="Mardanov A.V."/>
            <person name="Kevbrin V."/>
        </authorList>
    </citation>
    <scope>NUCLEOTIDE SEQUENCE [LARGE SCALE GENOMIC DNA]</scope>
    <source>
        <strain evidence="1 2">Z-7981</strain>
    </source>
</reference>
<evidence type="ECO:0000313" key="2">
    <source>
        <dbReference type="Proteomes" id="UP001407405"/>
    </source>
</evidence>
<dbReference type="EMBL" id="JBCITM010000020">
    <property type="protein sequence ID" value="MEN1761736.1"/>
    <property type="molecule type" value="Genomic_DNA"/>
</dbReference>
<dbReference type="RefSeq" id="WP_343187022.1">
    <property type="nucleotide sequence ID" value="NZ_JBCITM010000020.1"/>
</dbReference>
<organism evidence="1 2">
    <name type="scientific">Anoxynatronum sibiricum</name>
    <dbReference type="NCBI Taxonomy" id="210623"/>
    <lineage>
        <taxon>Bacteria</taxon>
        <taxon>Bacillati</taxon>
        <taxon>Bacillota</taxon>
        <taxon>Clostridia</taxon>
        <taxon>Eubacteriales</taxon>
        <taxon>Clostridiaceae</taxon>
        <taxon>Anoxynatronum</taxon>
    </lineage>
</organism>
<accession>A0ABU9VX50</accession>
<gene>
    <name evidence="1" type="ORF">AAIG11_14715</name>
</gene>
<sequence>MSKKLIDKLQEQVATKGIVLENERQDLLRLDDEQKDQQGACMELQPLVSSQILPTLAITLEEARERIRMLQTFVAEMMVEGQDYGKIPGCQKPTLLKPGAEKLCDIFGFSKEVEVINRLEDWEKGIFHFEVKVRLTSKRTGFVEAEGIGSCNTWEKKYASQDPYTLVNTIMKMAKKRALVDAVLSATRSSNLFTQDLEDLRVLSSIRSKETKDEPITKPQILKIQRLGKALNFSKDDAQLLLKKDFGVEHTFALSKSQATQLIRHLLSMQEAS</sequence>
<proteinExistence type="predicted"/>
<dbReference type="Proteomes" id="UP001407405">
    <property type="component" value="Unassembled WGS sequence"/>
</dbReference>
<evidence type="ECO:0000313" key="1">
    <source>
        <dbReference type="EMBL" id="MEN1761736.1"/>
    </source>
</evidence>
<comment type="caution">
    <text evidence="1">The sequence shown here is derived from an EMBL/GenBank/DDBJ whole genome shotgun (WGS) entry which is preliminary data.</text>
</comment>
<protein>
    <submittedName>
        <fullName evidence="1">Uncharacterized protein</fullName>
    </submittedName>
</protein>
<keyword evidence="2" id="KW-1185">Reference proteome</keyword>
<name>A0ABU9VX50_9CLOT</name>